<dbReference type="AlphaFoldDB" id="A0A0G1YFR9"/>
<keyword evidence="1" id="KW-0812">Transmembrane</keyword>
<evidence type="ECO:0000256" key="1">
    <source>
        <dbReference type="SAM" id="Phobius"/>
    </source>
</evidence>
<name>A0A0G1YFR9_9BACT</name>
<accession>A0A0G1YFR9</accession>
<evidence type="ECO:0000313" key="3">
    <source>
        <dbReference type="Proteomes" id="UP000033870"/>
    </source>
</evidence>
<dbReference type="EMBL" id="LCRX01000011">
    <property type="protein sequence ID" value="KKW42040.1"/>
    <property type="molecule type" value="Genomic_DNA"/>
</dbReference>
<evidence type="ECO:0000313" key="2">
    <source>
        <dbReference type="EMBL" id="KKW42040.1"/>
    </source>
</evidence>
<feature type="transmembrane region" description="Helical" evidence="1">
    <location>
        <begin position="55"/>
        <end position="76"/>
    </location>
</feature>
<comment type="caution">
    <text evidence="2">The sequence shown here is derived from an EMBL/GenBank/DDBJ whole genome shotgun (WGS) entry which is preliminary data.</text>
</comment>
<dbReference type="Proteomes" id="UP000033870">
    <property type="component" value="Unassembled WGS sequence"/>
</dbReference>
<proteinExistence type="predicted"/>
<gene>
    <name evidence="2" type="ORF">UY92_C0011G0062</name>
</gene>
<protein>
    <submittedName>
        <fullName evidence="2">Uncharacterized protein</fullName>
    </submittedName>
</protein>
<keyword evidence="1" id="KW-0472">Membrane</keyword>
<reference evidence="2 3" key="1">
    <citation type="journal article" date="2015" name="Nature">
        <title>rRNA introns, odd ribosomes, and small enigmatic genomes across a large radiation of phyla.</title>
        <authorList>
            <person name="Brown C.T."/>
            <person name="Hug L.A."/>
            <person name="Thomas B.C."/>
            <person name="Sharon I."/>
            <person name="Castelle C.J."/>
            <person name="Singh A."/>
            <person name="Wilkins M.J."/>
            <person name="Williams K.H."/>
            <person name="Banfield J.F."/>
        </authorList>
    </citation>
    <scope>NUCLEOTIDE SEQUENCE [LARGE SCALE GENOMIC DNA]</scope>
</reference>
<keyword evidence="1" id="KW-1133">Transmembrane helix</keyword>
<organism evidence="2 3">
    <name type="scientific">Candidatus Magasanikbacteria bacterium GW2011_GWA2_56_11</name>
    <dbReference type="NCBI Taxonomy" id="1619044"/>
    <lineage>
        <taxon>Bacteria</taxon>
        <taxon>Candidatus Magasanikiibacteriota</taxon>
    </lineage>
</organism>
<sequence length="336" mass="36692">MVFSVEYFIRYYADVVPSNRLAARIRRSLYQIIWCQERLTRALGKRDPNRRRTRTVKTSIVIALATSLLVAAPALAGGNGTVHKRTVLEGTTCTADAGCKELTKLPQVTSAKCIKTGKYKGKCYIQWDECLQVDPNWIGTWNPALGFCEFQPKIPDDALCFSDEDCGAGGGVSQFGNVLVSEGAVCDILNPAPFKFGVCAAIAVGATCCAWGMNEDGSCLPQPKYCFSNADCYADGMTCQDHICKLATFSQQLGDGNVCQFQSECASSPWGQVCVWTQSNSSTGALCQECTQKDEDNNGIDDGCAPERPVCHWGISWPDPVTAEYRSYYQCEAVDM</sequence>